<feature type="domain" description="ArnT-like N-terminal" evidence="9">
    <location>
        <begin position="30"/>
        <end position="220"/>
    </location>
</feature>
<evidence type="ECO:0000256" key="8">
    <source>
        <dbReference type="SAM" id="Phobius"/>
    </source>
</evidence>
<feature type="transmembrane region" description="Helical" evidence="8">
    <location>
        <begin position="105"/>
        <end position="125"/>
    </location>
</feature>
<evidence type="ECO:0000259" key="9">
    <source>
        <dbReference type="Pfam" id="PF02366"/>
    </source>
</evidence>
<dbReference type="GO" id="GO:0006493">
    <property type="term" value="P:protein O-linked glycosylation"/>
    <property type="evidence" value="ECO:0007669"/>
    <property type="project" value="InterPro"/>
</dbReference>
<feature type="transmembrane region" description="Helical" evidence="8">
    <location>
        <begin position="132"/>
        <end position="150"/>
    </location>
</feature>
<keyword evidence="7 8" id="KW-0472">Membrane</keyword>
<dbReference type="GO" id="GO:0010041">
    <property type="term" value="P:response to iron(III) ion"/>
    <property type="evidence" value="ECO:0007669"/>
    <property type="project" value="TreeGrafter"/>
</dbReference>
<dbReference type="PANTHER" id="PTHR33908">
    <property type="entry name" value="MANNOSYLTRANSFERASE YKCB-RELATED"/>
    <property type="match status" value="1"/>
</dbReference>
<reference evidence="10 11" key="1">
    <citation type="submission" date="2018-03" db="EMBL/GenBank/DDBJ databases">
        <title>The ancient ancestry and fast evolution of plastids.</title>
        <authorList>
            <person name="Moore K.R."/>
            <person name="Magnabosco C."/>
            <person name="Momper L."/>
            <person name="Gold D.A."/>
            <person name="Bosak T."/>
            <person name="Fournier G.P."/>
        </authorList>
    </citation>
    <scope>NUCLEOTIDE SEQUENCE [LARGE SCALE GENOMIC DNA]</scope>
    <source>
        <strain evidence="10 11">CCALA 016</strain>
    </source>
</reference>
<evidence type="ECO:0000256" key="2">
    <source>
        <dbReference type="ARBA" id="ARBA00022475"/>
    </source>
</evidence>
<feature type="transmembrane region" description="Helical" evidence="8">
    <location>
        <begin position="423"/>
        <end position="446"/>
    </location>
</feature>
<comment type="subcellular location">
    <subcellularLocation>
        <location evidence="1">Cell membrane</location>
        <topology evidence="1">Multi-pass membrane protein</topology>
    </subcellularLocation>
</comment>
<reference evidence="10 11" key="2">
    <citation type="submission" date="2018-03" db="EMBL/GenBank/DDBJ databases">
        <authorList>
            <person name="Keele B.F."/>
        </authorList>
    </citation>
    <scope>NUCLEOTIDE SEQUENCE [LARGE SCALE GENOMIC DNA]</scope>
    <source>
        <strain evidence="10 11">CCALA 016</strain>
    </source>
</reference>
<keyword evidence="5 8" id="KW-0812">Transmembrane</keyword>
<keyword evidence="11" id="KW-1185">Reference proteome</keyword>
<feature type="transmembrane region" description="Helical" evidence="8">
    <location>
        <begin position="307"/>
        <end position="326"/>
    </location>
</feature>
<dbReference type="InterPro" id="IPR050297">
    <property type="entry name" value="LipidA_mod_glycosyltrf_83"/>
</dbReference>
<dbReference type="Proteomes" id="UP000239001">
    <property type="component" value="Unassembled WGS sequence"/>
</dbReference>
<feature type="transmembrane region" description="Helical" evidence="8">
    <location>
        <begin position="186"/>
        <end position="212"/>
    </location>
</feature>
<dbReference type="Pfam" id="PF02366">
    <property type="entry name" value="PMT"/>
    <property type="match status" value="1"/>
</dbReference>
<evidence type="ECO:0000256" key="5">
    <source>
        <dbReference type="ARBA" id="ARBA00022692"/>
    </source>
</evidence>
<proteinExistence type="predicted"/>
<keyword evidence="6 8" id="KW-1133">Transmembrane helix</keyword>
<feature type="transmembrane region" description="Helical" evidence="8">
    <location>
        <begin position="224"/>
        <end position="242"/>
    </location>
</feature>
<sequence>MNRQTFAWGRSSYKLRQQDGWLEVFCKVSLFIAALIIFTINLGNLALRDWDEGTVAQVAKEIWQAPAGSLKWLFPTFWGEPYFNKPPLIHDLIALTYHVGGVNEWTARFSGAFLTACSVPLLYLLGREVFPSRFPSFCAALIYLTLLPVVRHGRLAMLDGAVLCFEILMIVCALRSRRDLRWSIGIGLGFSLLCLTKGMMGGLIAILVLVFLAWDTPRLLTSAYFWFGWGLGSVPALAWYLAQWTHYEKEFINALFDQQINRLGETLDHHRHPVWYYLLEIVKYSFPWLLFAVAGLQLAWQDRHYSWAKLVLVWSGVYFGVVSLMATKLPWYIMPIYPALALAGGAILADLRDWPKERSYPRFWQVLFTIVAIFSAVIFLCLFFNQTFGLIPSPHFSLTLLAASVAMTLGVSARLMKQHSLQFIAVLFWGMYVSLLLFVNSPYWVWELGEAYPVKPVATMIKQNSIPASATIYTLFDYERPSLNFYSDRRILPRTLDELQEHWRDNPNPYLLVPNSVLLDESLLGVQVLDKTNPDWVLITKKDQPKL</sequence>
<dbReference type="OrthoDB" id="9810951at2"/>
<keyword evidence="3" id="KW-0328">Glycosyltransferase</keyword>
<evidence type="ECO:0000313" key="11">
    <source>
        <dbReference type="Proteomes" id="UP000239001"/>
    </source>
</evidence>
<evidence type="ECO:0000256" key="7">
    <source>
        <dbReference type="ARBA" id="ARBA00023136"/>
    </source>
</evidence>
<dbReference type="GO" id="GO:0000030">
    <property type="term" value="F:mannosyltransferase activity"/>
    <property type="evidence" value="ECO:0007669"/>
    <property type="project" value="InterPro"/>
</dbReference>
<evidence type="ECO:0000313" key="10">
    <source>
        <dbReference type="EMBL" id="PSF38803.1"/>
    </source>
</evidence>
<gene>
    <name evidence="10" type="ORF">C7H19_04320</name>
</gene>
<evidence type="ECO:0000256" key="3">
    <source>
        <dbReference type="ARBA" id="ARBA00022676"/>
    </source>
</evidence>
<comment type="caution">
    <text evidence="10">The sequence shown here is derived from an EMBL/GenBank/DDBJ whole genome shotgun (WGS) entry which is preliminary data.</text>
</comment>
<feature type="transmembrane region" description="Helical" evidence="8">
    <location>
        <begin position="21"/>
        <end position="40"/>
    </location>
</feature>
<keyword evidence="2" id="KW-1003">Cell membrane</keyword>
<feature type="transmembrane region" description="Helical" evidence="8">
    <location>
        <begin position="363"/>
        <end position="385"/>
    </location>
</feature>
<dbReference type="AlphaFoldDB" id="A0A2T1M265"/>
<name>A0A2T1M265_9CHRO</name>
<feature type="transmembrane region" description="Helical" evidence="8">
    <location>
        <begin position="332"/>
        <end position="351"/>
    </location>
</feature>
<dbReference type="RefSeq" id="WP_106455725.1">
    <property type="nucleotide sequence ID" value="NZ_PXOH01000003.1"/>
</dbReference>
<feature type="transmembrane region" description="Helical" evidence="8">
    <location>
        <begin position="397"/>
        <end position="416"/>
    </location>
</feature>
<dbReference type="GO" id="GO:0016763">
    <property type="term" value="F:pentosyltransferase activity"/>
    <property type="evidence" value="ECO:0007669"/>
    <property type="project" value="TreeGrafter"/>
</dbReference>
<keyword evidence="4 10" id="KW-0808">Transferase</keyword>
<evidence type="ECO:0000256" key="1">
    <source>
        <dbReference type="ARBA" id="ARBA00004651"/>
    </source>
</evidence>
<dbReference type="PANTHER" id="PTHR33908:SF3">
    <property type="entry name" value="UNDECAPRENYL PHOSPHATE-ALPHA-4-AMINO-4-DEOXY-L-ARABINOSE ARABINOSYL TRANSFERASE"/>
    <property type="match status" value="1"/>
</dbReference>
<protein>
    <submittedName>
        <fullName evidence="10">Phospholipid carrier-dependent glycosyltransferase</fullName>
    </submittedName>
</protein>
<evidence type="ECO:0000256" key="6">
    <source>
        <dbReference type="ARBA" id="ARBA00022989"/>
    </source>
</evidence>
<dbReference type="EMBL" id="PXOH01000003">
    <property type="protein sequence ID" value="PSF38803.1"/>
    <property type="molecule type" value="Genomic_DNA"/>
</dbReference>
<evidence type="ECO:0000256" key="4">
    <source>
        <dbReference type="ARBA" id="ARBA00022679"/>
    </source>
</evidence>
<organism evidence="10 11">
    <name type="scientific">Aphanothece hegewaldii CCALA 016</name>
    <dbReference type="NCBI Taxonomy" id="2107694"/>
    <lineage>
        <taxon>Bacteria</taxon>
        <taxon>Bacillati</taxon>
        <taxon>Cyanobacteriota</taxon>
        <taxon>Cyanophyceae</taxon>
        <taxon>Oscillatoriophycideae</taxon>
        <taxon>Chroococcales</taxon>
        <taxon>Aphanothecaceae</taxon>
        <taxon>Aphanothece</taxon>
    </lineage>
</organism>
<feature type="transmembrane region" description="Helical" evidence="8">
    <location>
        <begin position="156"/>
        <end position="174"/>
    </location>
</feature>
<dbReference type="GO" id="GO:0009103">
    <property type="term" value="P:lipopolysaccharide biosynthetic process"/>
    <property type="evidence" value="ECO:0007669"/>
    <property type="project" value="UniProtKB-ARBA"/>
</dbReference>
<dbReference type="GO" id="GO:0005886">
    <property type="term" value="C:plasma membrane"/>
    <property type="evidence" value="ECO:0007669"/>
    <property type="project" value="UniProtKB-SubCell"/>
</dbReference>
<accession>A0A2T1M265</accession>
<dbReference type="InterPro" id="IPR003342">
    <property type="entry name" value="ArnT-like_N"/>
</dbReference>